<dbReference type="GO" id="GO:0032259">
    <property type="term" value="P:methylation"/>
    <property type="evidence" value="ECO:0007669"/>
    <property type="project" value="UniProtKB-KW"/>
</dbReference>
<accession>A0ABW7FU82</accession>
<dbReference type="EC" id="2.1.1.-" evidence="2"/>
<evidence type="ECO:0000313" key="3">
    <source>
        <dbReference type="Proteomes" id="UP001606099"/>
    </source>
</evidence>
<comment type="caution">
    <text evidence="2">The sequence shown here is derived from an EMBL/GenBank/DDBJ whole genome shotgun (WGS) entry which is preliminary data.</text>
</comment>
<evidence type="ECO:0000259" key="1">
    <source>
        <dbReference type="Pfam" id="PF08241"/>
    </source>
</evidence>
<protein>
    <submittedName>
        <fullName evidence="2">Class I SAM-dependent methyltransferase</fullName>
        <ecNumber evidence="2">2.1.1.-</ecNumber>
    </submittedName>
</protein>
<dbReference type="Gene3D" id="3.40.50.150">
    <property type="entry name" value="Vaccinia Virus protein VP39"/>
    <property type="match status" value="1"/>
</dbReference>
<dbReference type="RefSeq" id="WP_394459634.1">
    <property type="nucleotide sequence ID" value="NZ_JBIGHZ010000002.1"/>
</dbReference>
<proteinExistence type="predicted"/>
<name>A0ABW7FU82_9BURK</name>
<organism evidence="2 3">
    <name type="scientific">Roseateles rivi</name>
    <dbReference type="NCBI Taxonomy" id="3299028"/>
    <lineage>
        <taxon>Bacteria</taxon>
        <taxon>Pseudomonadati</taxon>
        <taxon>Pseudomonadota</taxon>
        <taxon>Betaproteobacteria</taxon>
        <taxon>Burkholderiales</taxon>
        <taxon>Sphaerotilaceae</taxon>
        <taxon>Roseateles</taxon>
    </lineage>
</organism>
<dbReference type="CDD" id="cd02440">
    <property type="entry name" value="AdoMet_MTases"/>
    <property type="match status" value="1"/>
</dbReference>
<dbReference type="GO" id="GO:0008168">
    <property type="term" value="F:methyltransferase activity"/>
    <property type="evidence" value="ECO:0007669"/>
    <property type="project" value="UniProtKB-KW"/>
</dbReference>
<reference evidence="2 3" key="1">
    <citation type="submission" date="2024-08" db="EMBL/GenBank/DDBJ databases">
        <authorList>
            <person name="Lu H."/>
        </authorList>
    </citation>
    <scope>NUCLEOTIDE SEQUENCE [LARGE SCALE GENOMIC DNA]</scope>
    <source>
        <strain evidence="2 3">BYS180W</strain>
    </source>
</reference>
<evidence type="ECO:0000313" key="2">
    <source>
        <dbReference type="EMBL" id="MFG6447874.1"/>
    </source>
</evidence>
<keyword evidence="3" id="KW-1185">Reference proteome</keyword>
<dbReference type="Pfam" id="PF08241">
    <property type="entry name" value="Methyltransf_11"/>
    <property type="match status" value="1"/>
</dbReference>
<keyword evidence="2" id="KW-0808">Transferase</keyword>
<feature type="domain" description="Methyltransferase type 11" evidence="1">
    <location>
        <begin position="51"/>
        <end position="144"/>
    </location>
</feature>
<keyword evidence="2" id="KW-0489">Methyltransferase</keyword>
<dbReference type="EMBL" id="JBIGHZ010000002">
    <property type="protein sequence ID" value="MFG6447874.1"/>
    <property type="molecule type" value="Genomic_DNA"/>
</dbReference>
<dbReference type="InterPro" id="IPR013216">
    <property type="entry name" value="Methyltransf_11"/>
</dbReference>
<dbReference type="PANTHER" id="PTHR43591">
    <property type="entry name" value="METHYLTRANSFERASE"/>
    <property type="match status" value="1"/>
</dbReference>
<dbReference type="SUPFAM" id="SSF53335">
    <property type="entry name" value="S-adenosyl-L-methionine-dependent methyltransferases"/>
    <property type="match status" value="1"/>
</dbReference>
<dbReference type="InterPro" id="IPR029063">
    <property type="entry name" value="SAM-dependent_MTases_sf"/>
</dbReference>
<sequence length="270" mass="29203">MPPPTAVPEPSTAPIRFNDGSEYERYMGAWSTEVGRQFLDWLAPAAGQRWLDVGCGSGAFTAWVAQHAAPAALHGVDPSDAQLVYARQRTLQPPAQWALGDAMALPYAAAQFDQAVMPLVIFFVPEPARGVAEMVRVLAPGGWASAYAWDMAGGGFPYHLAQQLLRELGCPVVLPPSPEASDLPTLQALWTQAGLTQVQTTVFTVQRRYASVEDYWQTLLCSPSLSAELKALTPPQLKDLQARLRERLPLQADGSVLCSARAHAVKGRKG</sequence>
<gene>
    <name evidence="2" type="ORF">ACG0Z6_06385</name>
</gene>
<dbReference type="Proteomes" id="UP001606099">
    <property type="component" value="Unassembled WGS sequence"/>
</dbReference>